<evidence type="ECO:0000313" key="3">
    <source>
        <dbReference type="Proteomes" id="UP000292627"/>
    </source>
</evidence>
<evidence type="ECO:0000313" key="2">
    <source>
        <dbReference type="EMBL" id="TAA25937.1"/>
    </source>
</evidence>
<dbReference type="InterPro" id="IPR046732">
    <property type="entry name" value="DUF6624"/>
</dbReference>
<accession>A0A4Q8LBB8</accession>
<name>A0A4Q8LBB8_9GAMM</name>
<feature type="signal peptide" evidence="1">
    <location>
        <begin position="1"/>
        <end position="23"/>
    </location>
</feature>
<feature type="chain" id="PRO_5020949657" evidence="1">
    <location>
        <begin position="24"/>
        <end position="304"/>
    </location>
</feature>
<keyword evidence="1" id="KW-0732">Signal</keyword>
<reference evidence="2 3" key="1">
    <citation type="submission" date="2019-02" db="EMBL/GenBank/DDBJ databases">
        <title>WGS of Pseudoxanthomonas species novum from clinical isolates.</title>
        <authorList>
            <person name="Bernier A.-M."/>
            <person name="Bernard K."/>
            <person name="Vachon A."/>
        </authorList>
    </citation>
    <scope>NUCLEOTIDE SEQUENCE [LARGE SCALE GENOMIC DNA]</scope>
    <source>
        <strain evidence="2 3">NML171200</strain>
    </source>
</reference>
<gene>
    <name evidence="2" type="ORF">EA660_11000</name>
</gene>
<comment type="caution">
    <text evidence="2">The sequence shown here is derived from an EMBL/GenBank/DDBJ whole genome shotgun (WGS) entry which is preliminary data.</text>
</comment>
<dbReference type="OrthoDB" id="2989458at2"/>
<sequence>MAHRSLVLLAALSIAAASPGLKAAVVTAQSAHDAKDWKTCAALNAQAADRPVPVFGAAYDAACCLAQAGDRDGAFARLTKTPSDRLPGVDQIKTDADLASLHDDPRWQPLLDKLAGDQRERETHYDVALRKELDKRVAKDQELRNRANEGGHDQALIEQILATDRDNTAWLKQVVATQGWPPISKVGRDGAQNAWLLVQHADLDPAFQEQVLALMRTAVAQGEASGANLAYLTDRVRVAQDKPQVYGTQFHEVDGMLEPRPIEDVAHVDERRAAVGLGTMQDYVAQGESALHRRIRWPAPAAAQ</sequence>
<protein>
    <submittedName>
        <fullName evidence="2">Uncharacterized protein</fullName>
    </submittedName>
</protein>
<dbReference type="AlphaFoldDB" id="A0A4Q8LBB8"/>
<organism evidence="2 3">
    <name type="scientific">Pseudoxanthomonas winnipegensis</name>
    <dbReference type="NCBI Taxonomy" id="2480810"/>
    <lineage>
        <taxon>Bacteria</taxon>
        <taxon>Pseudomonadati</taxon>
        <taxon>Pseudomonadota</taxon>
        <taxon>Gammaproteobacteria</taxon>
        <taxon>Lysobacterales</taxon>
        <taxon>Lysobacteraceae</taxon>
        <taxon>Pseudoxanthomonas</taxon>
    </lineage>
</organism>
<dbReference type="Pfam" id="PF20329">
    <property type="entry name" value="DUF6624"/>
    <property type="match status" value="1"/>
</dbReference>
<evidence type="ECO:0000256" key="1">
    <source>
        <dbReference type="SAM" id="SignalP"/>
    </source>
</evidence>
<dbReference type="EMBL" id="SHMC01000003">
    <property type="protein sequence ID" value="TAA25937.1"/>
    <property type="molecule type" value="Genomic_DNA"/>
</dbReference>
<dbReference type="NCBIfam" id="NF047558">
    <property type="entry name" value="TPR_END_plus"/>
    <property type="match status" value="1"/>
</dbReference>
<proteinExistence type="predicted"/>
<dbReference type="RefSeq" id="WP_130551549.1">
    <property type="nucleotide sequence ID" value="NZ_SHMC01000003.1"/>
</dbReference>
<dbReference type="Proteomes" id="UP000292627">
    <property type="component" value="Unassembled WGS sequence"/>
</dbReference>